<dbReference type="OrthoDB" id="6457587at2759"/>
<accession>A0A8X6PAB9</accession>
<protein>
    <submittedName>
        <fullName evidence="1">Uncharacterized protein</fullName>
    </submittedName>
</protein>
<organism evidence="1 2">
    <name type="scientific">Nephila pilipes</name>
    <name type="common">Giant wood spider</name>
    <name type="synonym">Nephila maculata</name>
    <dbReference type="NCBI Taxonomy" id="299642"/>
    <lineage>
        <taxon>Eukaryota</taxon>
        <taxon>Metazoa</taxon>
        <taxon>Ecdysozoa</taxon>
        <taxon>Arthropoda</taxon>
        <taxon>Chelicerata</taxon>
        <taxon>Arachnida</taxon>
        <taxon>Araneae</taxon>
        <taxon>Araneomorphae</taxon>
        <taxon>Entelegynae</taxon>
        <taxon>Araneoidea</taxon>
        <taxon>Nephilidae</taxon>
        <taxon>Nephila</taxon>
    </lineage>
</organism>
<name>A0A8X6PAB9_NEPPI</name>
<reference evidence="1" key="1">
    <citation type="submission" date="2020-08" db="EMBL/GenBank/DDBJ databases">
        <title>Multicomponent nature underlies the extraordinary mechanical properties of spider dragline silk.</title>
        <authorList>
            <person name="Kono N."/>
            <person name="Nakamura H."/>
            <person name="Mori M."/>
            <person name="Yoshida Y."/>
            <person name="Ohtoshi R."/>
            <person name="Malay A.D."/>
            <person name="Moran D.A.P."/>
            <person name="Tomita M."/>
            <person name="Numata K."/>
            <person name="Arakawa K."/>
        </authorList>
    </citation>
    <scope>NUCLEOTIDE SEQUENCE</scope>
</reference>
<evidence type="ECO:0000313" key="2">
    <source>
        <dbReference type="Proteomes" id="UP000887013"/>
    </source>
</evidence>
<proteinExistence type="predicted"/>
<comment type="caution">
    <text evidence="1">The sequence shown here is derived from an EMBL/GenBank/DDBJ whole genome shotgun (WGS) entry which is preliminary data.</text>
</comment>
<dbReference type="Proteomes" id="UP000887013">
    <property type="component" value="Unassembled WGS sequence"/>
</dbReference>
<keyword evidence="2" id="KW-1185">Reference proteome</keyword>
<dbReference type="AlphaFoldDB" id="A0A8X6PAB9"/>
<gene>
    <name evidence="1" type="ORF">NPIL_53641</name>
</gene>
<evidence type="ECO:0000313" key="1">
    <source>
        <dbReference type="EMBL" id="GFT60315.1"/>
    </source>
</evidence>
<sequence>MLNRQGSKVESEIFMVETQHYLLHVLPGGGEDFSRTQRDLSSLCICKPCGFCQRNCWNPGSRILRRLFNAYSPNWGPAFIRAGRIYGDIVITLKNFYDSRKLVRCYGPEVLKDMV</sequence>
<dbReference type="EMBL" id="BMAW01018810">
    <property type="protein sequence ID" value="GFT60315.1"/>
    <property type="molecule type" value="Genomic_DNA"/>
</dbReference>